<evidence type="ECO:0000313" key="6">
    <source>
        <dbReference type="EMBL" id="CAJ0938543.1"/>
    </source>
</evidence>
<evidence type="ECO:0000313" key="7">
    <source>
        <dbReference type="Proteomes" id="UP001176940"/>
    </source>
</evidence>
<proteinExistence type="predicted"/>
<dbReference type="InterPro" id="IPR027417">
    <property type="entry name" value="P-loop_NTPase"/>
</dbReference>
<dbReference type="CDD" id="cd18795">
    <property type="entry name" value="SF2_C_Ski2"/>
    <property type="match status" value="1"/>
</dbReference>
<dbReference type="Pfam" id="PF00271">
    <property type="entry name" value="Helicase_C"/>
    <property type="match status" value="1"/>
</dbReference>
<dbReference type="EMBL" id="CAUEEQ010014496">
    <property type="protein sequence ID" value="CAJ0938543.1"/>
    <property type="molecule type" value="Genomic_DNA"/>
</dbReference>
<keyword evidence="1" id="KW-0547">Nucleotide-binding</keyword>
<evidence type="ECO:0000256" key="3">
    <source>
        <dbReference type="ARBA" id="ARBA00022806"/>
    </source>
</evidence>
<protein>
    <recommendedName>
        <fullName evidence="5">Helicase C-terminal domain-containing protein</fullName>
    </recommendedName>
</protein>
<name>A0ABN9LEU4_9NEOB</name>
<evidence type="ECO:0000256" key="1">
    <source>
        <dbReference type="ARBA" id="ARBA00022741"/>
    </source>
</evidence>
<organism evidence="6 7">
    <name type="scientific">Ranitomeya imitator</name>
    <name type="common">mimic poison frog</name>
    <dbReference type="NCBI Taxonomy" id="111125"/>
    <lineage>
        <taxon>Eukaryota</taxon>
        <taxon>Metazoa</taxon>
        <taxon>Chordata</taxon>
        <taxon>Craniata</taxon>
        <taxon>Vertebrata</taxon>
        <taxon>Euteleostomi</taxon>
        <taxon>Amphibia</taxon>
        <taxon>Batrachia</taxon>
        <taxon>Anura</taxon>
        <taxon>Neobatrachia</taxon>
        <taxon>Hyloidea</taxon>
        <taxon>Dendrobatidae</taxon>
        <taxon>Dendrobatinae</taxon>
        <taxon>Ranitomeya</taxon>
    </lineage>
</organism>
<gene>
    <name evidence="6" type="ORF">RIMI_LOCUS7598490</name>
</gene>
<sequence length="157" mass="17593">MRTASAIVYKSASNVQRSRNKQLRELFPDGFSIHHAGMLRQDRSLVENLFSQGHIKVLVCTATLAWGVNLPAHAVIIKGTQIYDAKRGSFVDLGILDVMQIFGRAGRPQFDKFGEGTIITTHDKLSHYLTLLTQQNPIESQFLESLSDNLNAEYHLP</sequence>
<dbReference type="InterPro" id="IPR001650">
    <property type="entry name" value="Helicase_C-like"/>
</dbReference>
<reference evidence="6" key="1">
    <citation type="submission" date="2023-07" db="EMBL/GenBank/DDBJ databases">
        <authorList>
            <person name="Stuckert A."/>
        </authorList>
    </citation>
    <scope>NUCLEOTIDE SEQUENCE</scope>
</reference>
<dbReference type="PROSITE" id="PS51194">
    <property type="entry name" value="HELICASE_CTER"/>
    <property type="match status" value="1"/>
</dbReference>
<dbReference type="Proteomes" id="UP001176940">
    <property type="component" value="Unassembled WGS sequence"/>
</dbReference>
<evidence type="ECO:0000256" key="4">
    <source>
        <dbReference type="ARBA" id="ARBA00022840"/>
    </source>
</evidence>
<keyword evidence="2" id="KW-0378">Hydrolase</keyword>
<keyword evidence="4" id="KW-0067">ATP-binding</keyword>
<evidence type="ECO:0000256" key="2">
    <source>
        <dbReference type="ARBA" id="ARBA00022801"/>
    </source>
</evidence>
<dbReference type="PANTHER" id="PTHR47961:SF13">
    <property type="entry name" value="ACTIVATING SIGNAL COINTEGRATOR 1 COMPLEX SUBUNIT 3"/>
    <property type="match status" value="1"/>
</dbReference>
<feature type="domain" description="Helicase C-terminal" evidence="5">
    <location>
        <begin position="1"/>
        <end position="154"/>
    </location>
</feature>
<dbReference type="InterPro" id="IPR050474">
    <property type="entry name" value="Hel308_SKI2-like"/>
</dbReference>
<comment type="caution">
    <text evidence="6">The sequence shown here is derived from an EMBL/GenBank/DDBJ whole genome shotgun (WGS) entry which is preliminary data.</text>
</comment>
<evidence type="ECO:0000259" key="5">
    <source>
        <dbReference type="PROSITE" id="PS51194"/>
    </source>
</evidence>
<dbReference type="PANTHER" id="PTHR47961">
    <property type="entry name" value="DNA POLYMERASE THETA, PUTATIVE (AFU_ORTHOLOGUE AFUA_1G05260)-RELATED"/>
    <property type="match status" value="1"/>
</dbReference>
<accession>A0ABN9LEU4</accession>
<keyword evidence="7" id="KW-1185">Reference proteome</keyword>
<keyword evidence="3" id="KW-0347">Helicase</keyword>
<dbReference type="SUPFAM" id="SSF52540">
    <property type="entry name" value="P-loop containing nucleoside triphosphate hydrolases"/>
    <property type="match status" value="1"/>
</dbReference>
<dbReference type="SMART" id="SM00490">
    <property type="entry name" value="HELICc"/>
    <property type="match status" value="1"/>
</dbReference>
<dbReference type="Gene3D" id="3.40.50.300">
    <property type="entry name" value="P-loop containing nucleotide triphosphate hydrolases"/>
    <property type="match status" value="1"/>
</dbReference>